<keyword evidence="1" id="KW-0732">Signal</keyword>
<evidence type="ECO:0000313" key="2">
    <source>
        <dbReference type="EMBL" id="MEX4009557.1"/>
    </source>
</evidence>
<sequence length="52" mass="5321">MTKSTMSKLAVLVLVAGFAAGCANTIRGMGADTANAVDATQDAGRNIERSTY</sequence>
<comment type="caution">
    <text evidence="2">The sequence shown here is derived from an EMBL/GenBank/DDBJ whole genome shotgun (WGS) entry which is preliminary data.</text>
</comment>
<dbReference type="PROSITE" id="PS51257">
    <property type="entry name" value="PROKAR_LIPOPROTEIN"/>
    <property type="match status" value="1"/>
</dbReference>
<protein>
    <submittedName>
        <fullName evidence="2">Entericidin</fullName>
    </submittedName>
</protein>
<feature type="signal peptide" evidence="1">
    <location>
        <begin position="1"/>
        <end position="19"/>
    </location>
</feature>
<dbReference type="EMBL" id="JAZHFV010000006">
    <property type="protein sequence ID" value="MEX4009557.1"/>
    <property type="molecule type" value="Genomic_DNA"/>
</dbReference>
<keyword evidence="3" id="KW-1185">Reference proteome</keyword>
<dbReference type="RefSeq" id="WP_173192078.1">
    <property type="nucleotide sequence ID" value="NZ_CBDDTD010000001.1"/>
</dbReference>
<proteinExistence type="predicted"/>
<dbReference type="Proteomes" id="UP001559025">
    <property type="component" value="Unassembled WGS sequence"/>
</dbReference>
<organism evidence="2 3">
    <name type="scientific">Neoaquamicrobium sediminum</name>
    <dbReference type="NCBI Taxonomy" id="1849104"/>
    <lineage>
        <taxon>Bacteria</taxon>
        <taxon>Pseudomonadati</taxon>
        <taxon>Pseudomonadota</taxon>
        <taxon>Alphaproteobacteria</taxon>
        <taxon>Hyphomicrobiales</taxon>
        <taxon>Phyllobacteriaceae</taxon>
        <taxon>Neoaquamicrobium</taxon>
    </lineage>
</organism>
<reference evidence="2 3" key="1">
    <citation type="submission" date="2024-01" db="EMBL/GenBank/DDBJ databases">
        <title>New evidence supports the origin of RcGTA from prophage.</title>
        <authorList>
            <person name="Xu Y."/>
            <person name="Liu B."/>
            <person name="Chen F."/>
        </authorList>
    </citation>
    <scope>NUCLEOTIDE SEQUENCE [LARGE SCALE GENOMIC DNA]</scope>
    <source>
        <strain evidence="2 3">CBW1107-2</strain>
    </source>
</reference>
<name>A0ABV3WXY8_9HYPH</name>
<evidence type="ECO:0000256" key="1">
    <source>
        <dbReference type="SAM" id="SignalP"/>
    </source>
</evidence>
<feature type="chain" id="PRO_5046711449" evidence="1">
    <location>
        <begin position="20"/>
        <end position="52"/>
    </location>
</feature>
<evidence type="ECO:0000313" key="3">
    <source>
        <dbReference type="Proteomes" id="UP001559025"/>
    </source>
</evidence>
<gene>
    <name evidence="2" type="ORF">V1479_19770</name>
</gene>
<accession>A0ABV3WXY8</accession>